<dbReference type="Proteomes" id="UP000178912">
    <property type="component" value="Unassembled WGS sequence"/>
</dbReference>
<evidence type="ECO:0000313" key="4">
    <source>
        <dbReference type="EMBL" id="CZS95706.1"/>
    </source>
</evidence>
<evidence type="ECO:0000256" key="1">
    <source>
        <dbReference type="ARBA" id="ARBA00006499"/>
    </source>
</evidence>
<dbReference type="SUPFAM" id="SSF53474">
    <property type="entry name" value="alpha/beta-Hydrolases"/>
    <property type="match status" value="1"/>
</dbReference>
<evidence type="ECO:0000259" key="3">
    <source>
        <dbReference type="Pfam" id="PF02230"/>
    </source>
</evidence>
<evidence type="ECO:0000313" key="5">
    <source>
        <dbReference type="Proteomes" id="UP000178912"/>
    </source>
</evidence>
<dbReference type="InterPro" id="IPR029058">
    <property type="entry name" value="AB_hydrolase_fold"/>
</dbReference>
<dbReference type="PANTHER" id="PTHR10655:SF63">
    <property type="entry name" value="PHOSPHOLIPASE_CARBOXYLESTERASE_THIOESTERASE DOMAIN-CONTAINING PROTEIN"/>
    <property type="match status" value="1"/>
</dbReference>
<comment type="similarity">
    <text evidence="1">Belongs to the AB hydrolase superfamily. AB hydrolase 2 family.</text>
</comment>
<dbReference type="OrthoDB" id="2418081at2759"/>
<dbReference type="InterPro" id="IPR050565">
    <property type="entry name" value="LYPA1-2/EST-like"/>
</dbReference>
<sequence length="561" mass="62542">MPNQNIINKVLSSNISTLQLDIFHTPLPSFSVAITPTLTLLSSKLQEVHQSPRISNIQYWQDSGVLREEIAEDTLPTKGHSQTFRSTPIDNRIGYSQYFQAASIDVNTGYSEHIEFASIDEDEPYSEHVEFAPTQPNSSSGFMPEMDSHHPNTGQSQNFEFRPTSHNSLAPAMHGRERLGLGEASGSSEGTNSNTSTPPVNTPETPNPANWPSENEEDDEEDADYEDDESEDGESEEGDDDDNAPSKETTIIPPAGPEHTHTFIFLHSREDYGSELSRSFFQSTSKSSPGSSLATLFPSMRFVFPTAPLLRSERHAEELSESSFDKQLEGEEVISQWFDLWDVAEPGVKKGLMREGLKASIGQIAEIVKEEAEIVGRDNVILGGISQGCATALMALLEGNLKVGAFVGWCGWLPFSREIRNFLFLEPESWEDTTQSISMHVRRVLERDSTDDEERQVSKAEEKATAFLIDTEDKYFATRFNSLSVGKDQRSTPTPMFFAHSEDDKTVPFKLGKEMNRAMNRLGFDARLKSYEDGGHWIHSDHGVDDMAGFLEPALGLKREV</sequence>
<feature type="compositionally biased region" description="Acidic residues" evidence="2">
    <location>
        <begin position="214"/>
        <end position="243"/>
    </location>
</feature>
<feature type="region of interest" description="Disordered" evidence="2">
    <location>
        <begin position="130"/>
        <end position="259"/>
    </location>
</feature>
<dbReference type="PANTHER" id="PTHR10655">
    <property type="entry name" value="LYSOPHOSPHOLIPASE-RELATED"/>
    <property type="match status" value="1"/>
</dbReference>
<dbReference type="AlphaFoldDB" id="A0A1E1KCC1"/>
<gene>
    <name evidence="4" type="ORF">RAG0_05282</name>
</gene>
<dbReference type="GO" id="GO:0052689">
    <property type="term" value="F:carboxylic ester hydrolase activity"/>
    <property type="evidence" value="ECO:0007669"/>
    <property type="project" value="TreeGrafter"/>
</dbReference>
<dbReference type="GO" id="GO:0005737">
    <property type="term" value="C:cytoplasm"/>
    <property type="evidence" value="ECO:0007669"/>
    <property type="project" value="TreeGrafter"/>
</dbReference>
<reference evidence="5" key="1">
    <citation type="submission" date="2016-03" db="EMBL/GenBank/DDBJ databases">
        <authorList>
            <person name="Guldener U."/>
        </authorList>
    </citation>
    <scope>NUCLEOTIDE SEQUENCE [LARGE SCALE GENOMIC DNA]</scope>
    <source>
        <strain evidence="5">04CH-RAC-A.6.1</strain>
    </source>
</reference>
<dbReference type="Gene3D" id="3.40.50.1820">
    <property type="entry name" value="alpha/beta hydrolase"/>
    <property type="match status" value="1"/>
</dbReference>
<organism evidence="4 5">
    <name type="scientific">Rhynchosporium agropyri</name>
    <dbReference type="NCBI Taxonomy" id="914238"/>
    <lineage>
        <taxon>Eukaryota</taxon>
        <taxon>Fungi</taxon>
        <taxon>Dikarya</taxon>
        <taxon>Ascomycota</taxon>
        <taxon>Pezizomycotina</taxon>
        <taxon>Leotiomycetes</taxon>
        <taxon>Helotiales</taxon>
        <taxon>Ploettnerulaceae</taxon>
        <taxon>Rhynchosporium</taxon>
    </lineage>
</organism>
<protein>
    <recommendedName>
        <fullName evidence="3">Phospholipase/carboxylesterase/thioesterase domain-containing protein</fullName>
    </recommendedName>
</protein>
<evidence type="ECO:0000256" key="2">
    <source>
        <dbReference type="SAM" id="MobiDB-lite"/>
    </source>
</evidence>
<feature type="compositionally biased region" description="Low complexity" evidence="2">
    <location>
        <begin position="181"/>
        <end position="210"/>
    </location>
</feature>
<feature type="compositionally biased region" description="Polar residues" evidence="2">
    <location>
        <begin position="151"/>
        <end position="168"/>
    </location>
</feature>
<keyword evidence="5" id="KW-1185">Reference proteome</keyword>
<accession>A0A1E1KCC1</accession>
<dbReference type="InterPro" id="IPR003140">
    <property type="entry name" value="PLipase/COase/thioEstase"/>
</dbReference>
<dbReference type="Pfam" id="PF02230">
    <property type="entry name" value="Abhydrolase_2"/>
    <property type="match status" value="1"/>
</dbReference>
<name>A0A1E1KCC1_9HELO</name>
<dbReference type="EMBL" id="FJUX01000023">
    <property type="protein sequence ID" value="CZS95706.1"/>
    <property type="molecule type" value="Genomic_DNA"/>
</dbReference>
<dbReference type="GO" id="GO:0008474">
    <property type="term" value="F:palmitoyl-(protein) hydrolase activity"/>
    <property type="evidence" value="ECO:0007669"/>
    <property type="project" value="TreeGrafter"/>
</dbReference>
<feature type="domain" description="Phospholipase/carboxylesterase/thioesterase" evidence="3">
    <location>
        <begin position="327"/>
        <end position="421"/>
    </location>
</feature>
<proteinExistence type="inferred from homology"/>